<dbReference type="EMBL" id="CAIIXF020000010">
    <property type="protein sequence ID" value="CAH1797168.1"/>
    <property type="molecule type" value="Genomic_DNA"/>
</dbReference>
<feature type="region of interest" description="Disordered" evidence="2">
    <location>
        <begin position="107"/>
        <end position="134"/>
    </location>
</feature>
<feature type="domain" description="SMB" evidence="3">
    <location>
        <begin position="176"/>
        <end position="216"/>
    </location>
</feature>
<dbReference type="SMART" id="SM00201">
    <property type="entry name" value="SO"/>
    <property type="match status" value="1"/>
</dbReference>
<dbReference type="Gene3D" id="4.10.410.20">
    <property type="match status" value="1"/>
</dbReference>
<dbReference type="PANTHER" id="PTHR45902">
    <property type="entry name" value="LATROPHILIN RECEPTOR-LIKE PROTEIN A"/>
    <property type="match status" value="1"/>
</dbReference>
<feature type="non-terminal residue" evidence="4">
    <location>
        <position position="1"/>
    </location>
</feature>
<gene>
    <name evidence="4" type="ORF">OFUS_LOCUS21503</name>
</gene>
<dbReference type="InterPro" id="IPR001212">
    <property type="entry name" value="Somatomedin_B_dom"/>
</dbReference>
<dbReference type="PANTHER" id="PTHR45902:SF1">
    <property type="entry name" value="LATROPHILIN RECEPTOR-LIKE PROTEIN A"/>
    <property type="match status" value="1"/>
</dbReference>
<dbReference type="SUPFAM" id="SSF90188">
    <property type="entry name" value="Somatomedin B domain"/>
    <property type="match status" value="1"/>
</dbReference>
<name>A0A8S4PWU9_OWEFU</name>
<keyword evidence="1" id="KW-1015">Disulfide bond</keyword>
<dbReference type="Proteomes" id="UP000749559">
    <property type="component" value="Unassembled WGS sequence"/>
</dbReference>
<sequence length="642" mass="72343">VIVNPKEVAATGQDFQIIDPTHTDTNTTLFDQPMTTDPNEALMDDPTYSDIDTTLFDQPMTTDPNEALMDDPTYSDIDTTLFDQIMTTDPNKALTDHLTHTDTNTTHFDQHMTTDPNKALMDDPSDTDTDTRHLKQPTAGLDIASRKDPNFLPRENSCSTYENVTSCSIDVPEERLKRSCEGRCGKISKTVYCQCDPECPKYGDCCKDYIKMCDPNGLNDLRKSNKDIYECLGLSGDKSRSVYVVNKCPYSQSDSELSAKCQSRDGLLNLVPVNDIKTGENFRNKFCALCNSVIAYTAWNVSISCESDEIKPENFLDADVDIVLNLLHNPACTIEYTPPVGARPCIELRYDCKHCQDTEISQKCAMAGQDPVVYFYGFHFFGVTFYNMYCLQCTLPDPIKPGAVGCQVGYGGRLIRYKYFCLTLLLDLQLSNGYGLKVESNGIFGLDQLEFQCSSNQHQCKVRDCPVFHTNLGSKCSILNRILVQVKLVYEIRHNNSRTDSDILSQQFLIDDVIKDVIKTFFNPIGYIKEADTQRVSQEYYYSSHFTFNITASIEIPLASLEMSFSKQLKVSNSQLEKYYEKVDVKMTYEIINLADTQGKGGKLTTNKHGNIEAGDVTKAVASHQFHVQTYLLNILAIFLYN</sequence>
<keyword evidence="5" id="KW-1185">Reference proteome</keyword>
<evidence type="ECO:0000259" key="3">
    <source>
        <dbReference type="PROSITE" id="PS50958"/>
    </source>
</evidence>
<reference evidence="4" key="1">
    <citation type="submission" date="2022-03" db="EMBL/GenBank/DDBJ databases">
        <authorList>
            <person name="Martin C."/>
        </authorList>
    </citation>
    <scope>NUCLEOTIDE SEQUENCE</scope>
</reference>
<accession>A0A8S4PWU9</accession>
<organism evidence="4 5">
    <name type="scientific">Owenia fusiformis</name>
    <name type="common">Polychaete worm</name>
    <dbReference type="NCBI Taxonomy" id="6347"/>
    <lineage>
        <taxon>Eukaryota</taxon>
        <taxon>Metazoa</taxon>
        <taxon>Spiralia</taxon>
        <taxon>Lophotrochozoa</taxon>
        <taxon>Annelida</taxon>
        <taxon>Polychaeta</taxon>
        <taxon>Sedentaria</taxon>
        <taxon>Canalipalpata</taxon>
        <taxon>Sabellida</taxon>
        <taxon>Oweniida</taxon>
        <taxon>Oweniidae</taxon>
        <taxon>Owenia</taxon>
    </lineage>
</organism>
<dbReference type="OrthoDB" id="6134459at2759"/>
<evidence type="ECO:0000313" key="5">
    <source>
        <dbReference type="Proteomes" id="UP000749559"/>
    </source>
</evidence>
<comment type="caution">
    <text evidence="4">The sequence shown here is derived from an EMBL/GenBank/DDBJ whole genome shotgun (WGS) entry which is preliminary data.</text>
</comment>
<evidence type="ECO:0000313" key="4">
    <source>
        <dbReference type="EMBL" id="CAH1797168.1"/>
    </source>
</evidence>
<proteinExistence type="predicted"/>
<dbReference type="Pfam" id="PF01033">
    <property type="entry name" value="Somatomedin_B"/>
    <property type="match status" value="1"/>
</dbReference>
<evidence type="ECO:0000256" key="1">
    <source>
        <dbReference type="ARBA" id="ARBA00023157"/>
    </source>
</evidence>
<dbReference type="InterPro" id="IPR053231">
    <property type="entry name" value="GPCR_LN-TM7"/>
</dbReference>
<protein>
    <recommendedName>
        <fullName evidence="3">SMB domain-containing protein</fullName>
    </recommendedName>
</protein>
<dbReference type="PROSITE" id="PS00524">
    <property type="entry name" value="SMB_1"/>
    <property type="match status" value="1"/>
</dbReference>
<evidence type="ECO:0000256" key="2">
    <source>
        <dbReference type="SAM" id="MobiDB-lite"/>
    </source>
</evidence>
<dbReference type="PROSITE" id="PS50958">
    <property type="entry name" value="SMB_2"/>
    <property type="match status" value="1"/>
</dbReference>
<dbReference type="InterPro" id="IPR036024">
    <property type="entry name" value="Somatomedin_B-like_dom_sf"/>
</dbReference>
<dbReference type="AlphaFoldDB" id="A0A8S4PWU9"/>